<evidence type="ECO:0000313" key="2">
    <source>
        <dbReference type="Proteomes" id="UP001482620"/>
    </source>
</evidence>
<proteinExistence type="predicted"/>
<accession>A0ABV0TYG6</accession>
<keyword evidence="2" id="KW-1185">Reference proteome</keyword>
<dbReference type="EMBL" id="JAHRIQ010050234">
    <property type="protein sequence ID" value="MEQ2237955.1"/>
    <property type="molecule type" value="Genomic_DNA"/>
</dbReference>
<dbReference type="Proteomes" id="UP001482620">
    <property type="component" value="Unassembled WGS sequence"/>
</dbReference>
<sequence>MTAKCSARIAVDEASIHLSASCSIQPSLTPPSPHFLWPRVRQGSCKRPHQCRLMRSDSSLYHSLALTTDRWIALTHCRGRGRERGKHRRGWFSSFILFSRGAAA</sequence>
<name>A0ABV0TYG6_9TELE</name>
<organism evidence="1 2">
    <name type="scientific">Ilyodon furcidens</name>
    <name type="common">goldbreast splitfin</name>
    <dbReference type="NCBI Taxonomy" id="33524"/>
    <lineage>
        <taxon>Eukaryota</taxon>
        <taxon>Metazoa</taxon>
        <taxon>Chordata</taxon>
        <taxon>Craniata</taxon>
        <taxon>Vertebrata</taxon>
        <taxon>Euteleostomi</taxon>
        <taxon>Actinopterygii</taxon>
        <taxon>Neopterygii</taxon>
        <taxon>Teleostei</taxon>
        <taxon>Neoteleostei</taxon>
        <taxon>Acanthomorphata</taxon>
        <taxon>Ovalentaria</taxon>
        <taxon>Atherinomorphae</taxon>
        <taxon>Cyprinodontiformes</taxon>
        <taxon>Goodeidae</taxon>
        <taxon>Ilyodon</taxon>
    </lineage>
</organism>
<reference evidence="1 2" key="1">
    <citation type="submission" date="2021-06" db="EMBL/GenBank/DDBJ databases">
        <authorList>
            <person name="Palmer J.M."/>
        </authorList>
    </citation>
    <scope>NUCLEOTIDE SEQUENCE [LARGE SCALE GENOMIC DNA]</scope>
    <source>
        <strain evidence="2">if_2019</strain>
        <tissue evidence="1">Muscle</tissue>
    </source>
</reference>
<gene>
    <name evidence="1" type="ORF">ILYODFUR_028475</name>
</gene>
<protein>
    <submittedName>
        <fullName evidence="1">Uncharacterized protein</fullName>
    </submittedName>
</protein>
<comment type="caution">
    <text evidence="1">The sequence shown here is derived from an EMBL/GenBank/DDBJ whole genome shotgun (WGS) entry which is preliminary data.</text>
</comment>
<evidence type="ECO:0000313" key="1">
    <source>
        <dbReference type="EMBL" id="MEQ2237955.1"/>
    </source>
</evidence>